<comment type="caution">
    <text evidence="15">The sequence shown here is derived from an EMBL/GenBank/DDBJ whole genome shotgun (WGS) entry which is preliminary data.</text>
</comment>
<evidence type="ECO:0000256" key="1">
    <source>
        <dbReference type="ARBA" id="ARBA00004442"/>
    </source>
</evidence>
<evidence type="ECO:0000256" key="10">
    <source>
        <dbReference type="ARBA" id="ARBA00093548"/>
    </source>
</evidence>
<comment type="subcellular location">
    <subcellularLocation>
        <location evidence="1">Cell outer membrane</location>
    </subcellularLocation>
</comment>
<evidence type="ECO:0000259" key="13">
    <source>
        <dbReference type="Pfam" id="PF07244"/>
    </source>
</evidence>
<evidence type="ECO:0000256" key="2">
    <source>
        <dbReference type="ARBA" id="ARBA00010248"/>
    </source>
</evidence>
<evidence type="ECO:0000259" key="14">
    <source>
        <dbReference type="Pfam" id="PF17243"/>
    </source>
</evidence>
<reference evidence="15 16" key="1">
    <citation type="submission" date="2015-11" db="EMBL/GenBank/DDBJ databases">
        <title>Genomic analysis of 38 Legionella species identifies large and diverse effector repertoires.</title>
        <authorList>
            <person name="Burstein D."/>
            <person name="Amaro F."/>
            <person name="Zusman T."/>
            <person name="Lifshitz Z."/>
            <person name="Cohen O."/>
            <person name="Gilbert J.A."/>
            <person name="Pupko T."/>
            <person name="Shuman H.A."/>
            <person name="Segal G."/>
        </authorList>
    </citation>
    <scope>NUCLEOTIDE SEQUENCE [LARGE SCALE GENOMIC DNA]</scope>
    <source>
        <strain evidence="15 16">ATCC 51914</strain>
    </source>
</reference>
<evidence type="ECO:0000256" key="4">
    <source>
        <dbReference type="ARBA" id="ARBA00022452"/>
    </source>
</evidence>
<dbReference type="Pfam" id="PF07244">
    <property type="entry name" value="POTRA"/>
    <property type="match status" value="1"/>
</dbReference>
<dbReference type="RefSeq" id="WP_058480455.1">
    <property type="nucleotide sequence ID" value="NZ_CAAAIQ010000004.1"/>
</dbReference>
<keyword evidence="8" id="KW-0998">Cell outer membrane</keyword>
<dbReference type="AlphaFoldDB" id="A0A0W1AAN1"/>
<protein>
    <recommendedName>
        <fullName evidence="3">Translocation and assembly module subunit TamA</fullName>
    </recommendedName>
    <alternativeName>
        <fullName evidence="9">Autotransporter assembly factor TamA</fullName>
    </alternativeName>
</protein>
<keyword evidence="7" id="KW-0472">Membrane</keyword>
<feature type="chain" id="PRO_5006919584" description="Translocation and assembly module subunit TamA" evidence="11">
    <location>
        <begin position="19"/>
        <end position="562"/>
    </location>
</feature>
<keyword evidence="6 11" id="KW-0732">Signal</keyword>
<dbReference type="GO" id="GO:0009279">
    <property type="term" value="C:cell outer membrane"/>
    <property type="evidence" value="ECO:0007669"/>
    <property type="project" value="UniProtKB-SubCell"/>
</dbReference>
<feature type="signal peptide" evidence="11">
    <location>
        <begin position="1"/>
        <end position="18"/>
    </location>
</feature>
<dbReference type="PANTHER" id="PTHR12815:SF47">
    <property type="entry name" value="TRANSLOCATION AND ASSEMBLY MODULE SUBUNIT TAMA"/>
    <property type="match status" value="1"/>
</dbReference>
<evidence type="ECO:0000259" key="12">
    <source>
        <dbReference type="Pfam" id="PF01103"/>
    </source>
</evidence>
<feature type="domain" description="Bacterial surface antigen (D15)" evidence="12">
    <location>
        <begin position="317"/>
        <end position="559"/>
    </location>
</feature>
<keyword evidence="16" id="KW-1185">Reference proteome</keyword>
<dbReference type="Gene3D" id="3.10.20.310">
    <property type="entry name" value="membrane protein fhac"/>
    <property type="match status" value="3"/>
</dbReference>
<evidence type="ECO:0000256" key="3">
    <source>
        <dbReference type="ARBA" id="ARBA00015419"/>
    </source>
</evidence>
<dbReference type="InterPro" id="IPR010827">
    <property type="entry name" value="BamA/TamA_POTRA"/>
</dbReference>
<dbReference type="PANTHER" id="PTHR12815">
    <property type="entry name" value="SORTING AND ASSEMBLY MACHINERY SAMM50 PROTEIN FAMILY MEMBER"/>
    <property type="match status" value="1"/>
</dbReference>
<evidence type="ECO:0000313" key="16">
    <source>
        <dbReference type="Proteomes" id="UP000054729"/>
    </source>
</evidence>
<dbReference type="Pfam" id="PF17243">
    <property type="entry name" value="POTRA_TamA_1"/>
    <property type="match status" value="1"/>
</dbReference>
<sequence>MIRLLLAVFMCCSFAARAENSKSNTVSIFGVEPIVQSNIEKRLEELQQIKPLAEFQEEELINQTTRAMQAFGYFHPQIKLIVNNERNSIISVLPGPQIQVTSLNTRLIGEGKNNPILQDTISKIPIHLGDPLLSEQYNLAKQQLMNKAESLGYLHANFRKAEILVDEQQNSAKISLEFDTGPLFYYGQVQFSPTYISPKLLRRYIPFTPGAPYSSDKVLQLNEYLSNSGYFNSVIVKPELSESQTVPISVQLKPVSKYSYTLGAGYGTDTGVRGTAAFHITPVNPMGHKFNAVAQGSFRQSALQAQYLIPGYKPVTDQYAITGNFSNLNYNAGYSNSWLMAIGQQHNTDHFQRTLSVNALYEDFHYSLQANSYQFLLYPKATVSLREANNILFSPSGYNLTINALGSNKYTFSNLDFGQLSFDGKAALMIEPLRLRLYGHTIQGLTAMDDITQLPLSLAQLLGGTDNLKGYTYNSIGPGKYITYTGIEIQKEFKKNWYLVGFYDVGDVFNPTQIHLQYDVGGGLMWVSPIGPIKVGLAQPINRQFQKTKNNPRLAISMGPDL</sequence>
<evidence type="ECO:0000256" key="7">
    <source>
        <dbReference type="ARBA" id="ARBA00023136"/>
    </source>
</evidence>
<evidence type="ECO:0000313" key="15">
    <source>
        <dbReference type="EMBL" id="KTD78363.1"/>
    </source>
</evidence>
<dbReference type="Pfam" id="PF01103">
    <property type="entry name" value="Omp85"/>
    <property type="match status" value="1"/>
</dbReference>
<keyword evidence="4" id="KW-1134">Transmembrane beta strand</keyword>
<proteinExistence type="inferred from homology"/>
<dbReference type="Gene3D" id="2.40.160.50">
    <property type="entry name" value="membrane protein fhac: a member of the omp85/tpsb transporter family"/>
    <property type="match status" value="1"/>
</dbReference>
<dbReference type="Proteomes" id="UP000054729">
    <property type="component" value="Unassembled WGS sequence"/>
</dbReference>
<dbReference type="EMBL" id="LNZB01000041">
    <property type="protein sequence ID" value="KTD78363.1"/>
    <property type="molecule type" value="Genomic_DNA"/>
</dbReference>
<organism evidence="15 16">
    <name type="scientific">Legionella waltersii</name>
    <dbReference type="NCBI Taxonomy" id="66969"/>
    <lineage>
        <taxon>Bacteria</taxon>
        <taxon>Pseudomonadati</taxon>
        <taxon>Pseudomonadota</taxon>
        <taxon>Gammaproteobacteria</taxon>
        <taxon>Legionellales</taxon>
        <taxon>Legionellaceae</taxon>
        <taxon>Legionella</taxon>
    </lineage>
</organism>
<feature type="domain" description="TamA POTRA" evidence="14">
    <location>
        <begin position="26"/>
        <end position="86"/>
    </location>
</feature>
<evidence type="ECO:0000256" key="6">
    <source>
        <dbReference type="ARBA" id="ARBA00022729"/>
    </source>
</evidence>
<dbReference type="InterPro" id="IPR035243">
    <property type="entry name" value="TamA_POTRA_Dom_1"/>
</dbReference>
<dbReference type="STRING" id="66969.Lwal_1798"/>
<comment type="similarity">
    <text evidence="2">Belongs to the TamA family.</text>
</comment>
<feature type="domain" description="POTRA" evidence="13">
    <location>
        <begin position="185"/>
        <end position="251"/>
    </location>
</feature>
<accession>A0A0W1AAN1</accession>
<evidence type="ECO:0000256" key="11">
    <source>
        <dbReference type="SAM" id="SignalP"/>
    </source>
</evidence>
<dbReference type="InterPro" id="IPR039910">
    <property type="entry name" value="D15-like"/>
</dbReference>
<dbReference type="PATRIC" id="fig|66969.6.peg.1957"/>
<dbReference type="OrthoDB" id="9803054at2"/>
<evidence type="ECO:0000256" key="8">
    <source>
        <dbReference type="ARBA" id="ARBA00023237"/>
    </source>
</evidence>
<keyword evidence="5" id="KW-0812">Transmembrane</keyword>
<comment type="subunit">
    <text evidence="10">Interacts with TamB to form the translocation and assembly module (TAM).</text>
</comment>
<dbReference type="GO" id="GO:0009306">
    <property type="term" value="P:protein secretion"/>
    <property type="evidence" value="ECO:0007669"/>
    <property type="project" value="TreeGrafter"/>
</dbReference>
<gene>
    <name evidence="15" type="ORF">Lwal_1798</name>
</gene>
<dbReference type="GO" id="GO:0097347">
    <property type="term" value="C:TAM protein secretion complex"/>
    <property type="evidence" value="ECO:0007669"/>
    <property type="project" value="TreeGrafter"/>
</dbReference>
<evidence type="ECO:0000256" key="9">
    <source>
        <dbReference type="ARBA" id="ARBA00033063"/>
    </source>
</evidence>
<evidence type="ECO:0000256" key="5">
    <source>
        <dbReference type="ARBA" id="ARBA00022692"/>
    </source>
</evidence>
<name>A0A0W1AAN1_9GAMM</name>
<dbReference type="InterPro" id="IPR000184">
    <property type="entry name" value="Bac_surfAg_D15"/>
</dbReference>